<organism evidence="2 3">
    <name type="scientific">Marinicauda pacifica</name>
    <dbReference type="NCBI Taxonomy" id="1133559"/>
    <lineage>
        <taxon>Bacteria</taxon>
        <taxon>Pseudomonadati</taxon>
        <taxon>Pseudomonadota</taxon>
        <taxon>Alphaproteobacteria</taxon>
        <taxon>Maricaulales</taxon>
        <taxon>Maricaulaceae</taxon>
        <taxon>Marinicauda</taxon>
    </lineage>
</organism>
<feature type="transmembrane region" description="Helical" evidence="1">
    <location>
        <begin position="169"/>
        <end position="185"/>
    </location>
</feature>
<accession>A0A4S2HDZ7</accession>
<dbReference type="EMBL" id="SRXV01000001">
    <property type="protein sequence ID" value="TGY93998.1"/>
    <property type="molecule type" value="Genomic_DNA"/>
</dbReference>
<feature type="transmembrane region" description="Helical" evidence="1">
    <location>
        <begin position="112"/>
        <end position="136"/>
    </location>
</feature>
<protein>
    <submittedName>
        <fullName evidence="2">Uncharacterized protein</fullName>
    </submittedName>
</protein>
<dbReference type="AlphaFoldDB" id="A0A4S2HDZ7"/>
<proteinExistence type="predicted"/>
<evidence type="ECO:0000313" key="2">
    <source>
        <dbReference type="EMBL" id="TGY93998.1"/>
    </source>
</evidence>
<feature type="transmembrane region" description="Helical" evidence="1">
    <location>
        <begin position="142"/>
        <end position="162"/>
    </location>
</feature>
<keyword evidence="1" id="KW-0472">Membrane</keyword>
<keyword evidence="3" id="KW-1185">Reference proteome</keyword>
<dbReference type="OrthoDB" id="7597062at2"/>
<comment type="caution">
    <text evidence="2">The sequence shown here is derived from an EMBL/GenBank/DDBJ whole genome shotgun (WGS) entry which is preliminary data.</text>
</comment>
<gene>
    <name evidence="2" type="ORF">E5162_01540</name>
</gene>
<feature type="transmembrane region" description="Helical" evidence="1">
    <location>
        <begin position="39"/>
        <end position="56"/>
    </location>
</feature>
<name>A0A4S2HDZ7_9PROT</name>
<keyword evidence="1" id="KW-1133">Transmembrane helix</keyword>
<evidence type="ECO:0000313" key="3">
    <source>
        <dbReference type="Proteomes" id="UP000305451"/>
    </source>
</evidence>
<evidence type="ECO:0000256" key="1">
    <source>
        <dbReference type="SAM" id="Phobius"/>
    </source>
</evidence>
<feature type="transmembrane region" description="Helical" evidence="1">
    <location>
        <begin position="6"/>
        <end position="27"/>
    </location>
</feature>
<keyword evidence="1" id="KW-0812">Transmembrane</keyword>
<dbReference type="Proteomes" id="UP000305451">
    <property type="component" value="Unassembled WGS sequence"/>
</dbReference>
<dbReference type="RefSeq" id="WP_135943193.1">
    <property type="nucleotide sequence ID" value="NZ_BMEI01000001.1"/>
</dbReference>
<reference evidence="2 3" key="1">
    <citation type="journal article" date="2013" name="Int. J. Syst. Evol. Microbiol.">
        <title>Marinicauda pacifica gen. nov., sp. nov., a prosthecate alphaproteobacterium of the family Hyphomonadaceae isolated from deep seawater.</title>
        <authorList>
            <person name="Zhang X.Y."/>
            <person name="Li G.W."/>
            <person name="Wang C.S."/>
            <person name="Zhang Y.J."/>
            <person name="Xu X.W."/>
            <person name="Li H."/>
            <person name="Liu A."/>
            <person name="Liu C."/>
            <person name="Xie B.B."/>
            <person name="Qin Q.L."/>
            <person name="Xu Z."/>
            <person name="Chen X.L."/>
            <person name="Zhou B.C."/>
            <person name="Zhang Y.Z."/>
        </authorList>
    </citation>
    <scope>NUCLEOTIDE SEQUENCE [LARGE SCALE GENOMIC DNA]</scope>
    <source>
        <strain evidence="2 3">P-1 km-3</strain>
    </source>
</reference>
<sequence length="186" mass="19119">MSTTDAIAFLACVALMAVGTMALRRALLQRREAGRHWTVLGWAAILTGIGLAAVLSGAERGLALAGVAISLAAIAAVLLGFQRRPERVREREVSAAEPSERTSRWWRGVVRVLLAGPLSGGAAIGVGLAVAVHAPLGEADRLVLGGSLVPLGWAAGMAWTLADDRIVRPGLILIAVGAAGFAFSAV</sequence>
<feature type="transmembrane region" description="Helical" evidence="1">
    <location>
        <begin position="62"/>
        <end position="81"/>
    </location>
</feature>